<evidence type="ECO:0008006" key="4">
    <source>
        <dbReference type="Google" id="ProtNLM"/>
    </source>
</evidence>
<comment type="caution">
    <text evidence="2">The sequence shown here is derived from an EMBL/GenBank/DDBJ whole genome shotgun (WGS) entry which is preliminary data.</text>
</comment>
<evidence type="ECO:0000313" key="3">
    <source>
        <dbReference type="Proteomes" id="UP000823561"/>
    </source>
</evidence>
<keyword evidence="1" id="KW-0732">Signal</keyword>
<feature type="chain" id="PRO_5043563145" description="Secreted protein" evidence="1">
    <location>
        <begin position="25"/>
        <end position="182"/>
    </location>
</feature>
<name>A0AAV6GF09_9TELE</name>
<keyword evidence="3" id="KW-1185">Reference proteome</keyword>
<proteinExistence type="predicted"/>
<evidence type="ECO:0000256" key="1">
    <source>
        <dbReference type="SAM" id="SignalP"/>
    </source>
</evidence>
<dbReference type="EMBL" id="JADWDJ010000011">
    <property type="protein sequence ID" value="KAG5273658.1"/>
    <property type="molecule type" value="Genomic_DNA"/>
</dbReference>
<protein>
    <recommendedName>
        <fullName evidence="4">Secreted protein</fullName>
    </recommendedName>
</protein>
<gene>
    <name evidence="2" type="ORF">AALO_G00154000</name>
</gene>
<dbReference type="Proteomes" id="UP000823561">
    <property type="component" value="Chromosome 11"/>
</dbReference>
<sequence length="182" mass="19859">MSSSPLPRHLLSLAFWCFVRYAGVSYTCTAKPAKSPSISIVHERTYNTAKLRCGSTVGAYNSSTATGYGPRPSSQVDVASFRWKMLLHWMKVSAEVEKPLCRSEVHLAGVIGSICMAELNCLEWRGWGRGCNMGAATAAKVSADLRLDSVSHCTTQGPHTHRASQQIKQNKVASFQCQRPGP</sequence>
<accession>A0AAV6GF09</accession>
<reference evidence="2" key="1">
    <citation type="submission" date="2020-10" db="EMBL/GenBank/DDBJ databases">
        <title>Chromosome-scale genome assembly of the Allis shad, Alosa alosa.</title>
        <authorList>
            <person name="Margot Z."/>
            <person name="Christophe K."/>
            <person name="Cabau C."/>
            <person name="Louis A."/>
            <person name="Berthelot C."/>
            <person name="Parey E."/>
            <person name="Roest Crollius H."/>
            <person name="Montfort J."/>
            <person name="Robinson-Rechavi M."/>
            <person name="Bucao C."/>
            <person name="Bouchez O."/>
            <person name="Gislard M."/>
            <person name="Lluch J."/>
            <person name="Milhes M."/>
            <person name="Lampietro C."/>
            <person name="Lopez Roques C."/>
            <person name="Donnadieu C."/>
            <person name="Braasch I."/>
            <person name="Desvignes T."/>
            <person name="Postlethwait J."/>
            <person name="Bobe J."/>
            <person name="Guiguen Y."/>
        </authorList>
    </citation>
    <scope>NUCLEOTIDE SEQUENCE</scope>
    <source>
        <strain evidence="2">M-15738</strain>
        <tissue evidence="2">Blood</tissue>
    </source>
</reference>
<evidence type="ECO:0000313" key="2">
    <source>
        <dbReference type="EMBL" id="KAG5273658.1"/>
    </source>
</evidence>
<feature type="signal peptide" evidence="1">
    <location>
        <begin position="1"/>
        <end position="24"/>
    </location>
</feature>
<organism evidence="2 3">
    <name type="scientific">Alosa alosa</name>
    <name type="common">allis shad</name>
    <dbReference type="NCBI Taxonomy" id="278164"/>
    <lineage>
        <taxon>Eukaryota</taxon>
        <taxon>Metazoa</taxon>
        <taxon>Chordata</taxon>
        <taxon>Craniata</taxon>
        <taxon>Vertebrata</taxon>
        <taxon>Euteleostomi</taxon>
        <taxon>Actinopterygii</taxon>
        <taxon>Neopterygii</taxon>
        <taxon>Teleostei</taxon>
        <taxon>Clupei</taxon>
        <taxon>Clupeiformes</taxon>
        <taxon>Clupeoidei</taxon>
        <taxon>Clupeidae</taxon>
        <taxon>Alosa</taxon>
    </lineage>
</organism>
<dbReference type="AlphaFoldDB" id="A0AAV6GF09"/>